<sequence length="75" mass="7882">ICHCPSTHHLFGSPATGVGLSFCGAGTDFELVAFSNEGVCSFSPEPVADLAIAPAAWAHLDTEAWLDSEPEAWVH</sequence>
<evidence type="ECO:0000313" key="2">
    <source>
        <dbReference type="Proteomes" id="UP001234989"/>
    </source>
</evidence>
<organism evidence="1 2">
    <name type="scientific">Solanum verrucosum</name>
    <dbReference type="NCBI Taxonomy" id="315347"/>
    <lineage>
        <taxon>Eukaryota</taxon>
        <taxon>Viridiplantae</taxon>
        <taxon>Streptophyta</taxon>
        <taxon>Embryophyta</taxon>
        <taxon>Tracheophyta</taxon>
        <taxon>Spermatophyta</taxon>
        <taxon>Magnoliopsida</taxon>
        <taxon>eudicotyledons</taxon>
        <taxon>Gunneridae</taxon>
        <taxon>Pentapetalae</taxon>
        <taxon>asterids</taxon>
        <taxon>lamiids</taxon>
        <taxon>Solanales</taxon>
        <taxon>Solanaceae</taxon>
        <taxon>Solanoideae</taxon>
        <taxon>Solaneae</taxon>
        <taxon>Solanum</taxon>
    </lineage>
</organism>
<feature type="non-terminal residue" evidence="1">
    <location>
        <position position="75"/>
    </location>
</feature>
<protein>
    <submittedName>
        <fullName evidence="1">Uncharacterized protein</fullName>
    </submittedName>
</protein>
<name>A0AAF0QPZ6_SOLVR</name>
<feature type="non-terminal residue" evidence="1">
    <location>
        <position position="1"/>
    </location>
</feature>
<gene>
    <name evidence="1" type="ORF">MTR67_017996</name>
</gene>
<proteinExistence type="predicted"/>
<dbReference type="AlphaFoldDB" id="A0AAF0QPZ6"/>
<keyword evidence="2" id="KW-1185">Reference proteome</keyword>
<reference evidence="1" key="1">
    <citation type="submission" date="2023-08" db="EMBL/GenBank/DDBJ databases">
        <title>A de novo genome assembly of Solanum verrucosum Schlechtendal, a Mexican diploid species geographically isolated from the other diploid A-genome species in potato relatives.</title>
        <authorList>
            <person name="Hosaka K."/>
        </authorList>
    </citation>
    <scope>NUCLEOTIDE SEQUENCE</scope>
    <source>
        <tissue evidence="1">Young leaves</tissue>
    </source>
</reference>
<dbReference type="EMBL" id="CP133615">
    <property type="protein sequence ID" value="WMV24611.1"/>
    <property type="molecule type" value="Genomic_DNA"/>
</dbReference>
<dbReference type="Proteomes" id="UP001234989">
    <property type="component" value="Chromosome 4"/>
</dbReference>
<evidence type="ECO:0000313" key="1">
    <source>
        <dbReference type="EMBL" id="WMV24611.1"/>
    </source>
</evidence>
<accession>A0AAF0QPZ6</accession>